<dbReference type="CDD" id="cd00586">
    <property type="entry name" value="4HBT"/>
    <property type="match status" value="1"/>
</dbReference>
<dbReference type="Pfam" id="PF13279">
    <property type="entry name" value="4HBT_2"/>
    <property type="match status" value="1"/>
</dbReference>
<protein>
    <recommendedName>
        <fullName evidence="3">Thioesterase</fullName>
    </recommendedName>
</protein>
<keyword evidence="2" id="KW-1185">Reference proteome</keyword>
<dbReference type="EMBL" id="BAABEO010000024">
    <property type="protein sequence ID" value="GAA3696414.1"/>
    <property type="molecule type" value="Genomic_DNA"/>
</dbReference>
<reference evidence="2" key="1">
    <citation type="journal article" date="2019" name="Int. J. Syst. Evol. Microbiol.">
        <title>The Global Catalogue of Microorganisms (GCM) 10K type strain sequencing project: providing services to taxonomists for standard genome sequencing and annotation.</title>
        <authorList>
            <consortium name="The Broad Institute Genomics Platform"/>
            <consortium name="The Broad Institute Genome Sequencing Center for Infectious Disease"/>
            <person name="Wu L."/>
            <person name="Ma J."/>
        </authorList>
    </citation>
    <scope>NUCLEOTIDE SEQUENCE [LARGE SCALE GENOMIC DNA]</scope>
    <source>
        <strain evidence="2">JCM 30742</strain>
    </source>
</reference>
<dbReference type="Proteomes" id="UP001500752">
    <property type="component" value="Unassembled WGS sequence"/>
</dbReference>
<dbReference type="PANTHER" id="PTHR31793:SF24">
    <property type="entry name" value="LONG-CHAIN ACYL-COA THIOESTERASE FADM"/>
    <property type="match status" value="1"/>
</dbReference>
<dbReference type="Gene3D" id="3.10.129.10">
    <property type="entry name" value="Hotdog Thioesterase"/>
    <property type="match status" value="1"/>
</dbReference>
<name>A0ABP7CYC8_9MICC</name>
<evidence type="ECO:0008006" key="3">
    <source>
        <dbReference type="Google" id="ProtNLM"/>
    </source>
</evidence>
<sequence length="165" mass="17928">MCMAFPWNTRVQLRFDDVNAAGHVGNVAITRIVDEARTAFLGHSLHDGSGYQEGILEGLGGVGRLVAQQTVEFQRELWYSPAPVTASVWVSHIGRTSFSLACTISAPSEEAPAVLAESTIVLVDRATERSWRISEDLREVLRSHQGAPLPLRPRAAASAPVPQSR</sequence>
<dbReference type="InterPro" id="IPR050563">
    <property type="entry name" value="4-hydroxybenzoyl-CoA_TE"/>
</dbReference>
<evidence type="ECO:0000313" key="2">
    <source>
        <dbReference type="Proteomes" id="UP001500752"/>
    </source>
</evidence>
<comment type="caution">
    <text evidence="1">The sequence shown here is derived from an EMBL/GenBank/DDBJ whole genome shotgun (WGS) entry which is preliminary data.</text>
</comment>
<proteinExistence type="predicted"/>
<dbReference type="PANTHER" id="PTHR31793">
    <property type="entry name" value="4-HYDROXYBENZOYL-COA THIOESTERASE FAMILY MEMBER"/>
    <property type="match status" value="1"/>
</dbReference>
<organism evidence="1 2">
    <name type="scientific">Arthrobacter ginkgonis</name>
    <dbReference type="NCBI Taxonomy" id="1630594"/>
    <lineage>
        <taxon>Bacteria</taxon>
        <taxon>Bacillati</taxon>
        <taxon>Actinomycetota</taxon>
        <taxon>Actinomycetes</taxon>
        <taxon>Micrococcales</taxon>
        <taxon>Micrococcaceae</taxon>
        <taxon>Arthrobacter</taxon>
    </lineage>
</organism>
<evidence type="ECO:0000313" key="1">
    <source>
        <dbReference type="EMBL" id="GAA3696414.1"/>
    </source>
</evidence>
<accession>A0ABP7CYC8</accession>
<dbReference type="SUPFAM" id="SSF54637">
    <property type="entry name" value="Thioesterase/thiol ester dehydrase-isomerase"/>
    <property type="match status" value="1"/>
</dbReference>
<gene>
    <name evidence="1" type="ORF">GCM10023081_36880</name>
</gene>
<dbReference type="InterPro" id="IPR029069">
    <property type="entry name" value="HotDog_dom_sf"/>
</dbReference>